<evidence type="ECO:0000313" key="1">
    <source>
        <dbReference type="EMBL" id="KHN01594.1"/>
    </source>
</evidence>
<proteinExistence type="predicted"/>
<sequence length="128" mass="14617">MIARQVSYLLQSHLPFLQLLRVMLELSLKLFQCFSITASLVSHIRRIHLIKDRSIVFREHSDGNSGILNCLHKCWCYFLPSLKLLIINESADSLVMKSFVEMASKTKTCVFPSEAEEHIVIGGRGRGR</sequence>
<gene>
    <name evidence="1" type="ORF">glysoja_039309</name>
</gene>
<dbReference type="EMBL" id="KN670914">
    <property type="protein sequence ID" value="KHN01594.1"/>
    <property type="molecule type" value="Genomic_DNA"/>
</dbReference>
<dbReference type="AlphaFoldDB" id="A0A0B2P271"/>
<dbReference type="Proteomes" id="UP000053555">
    <property type="component" value="Unassembled WGS sequence"/>
</dbReference>
<organism evidence="1">
    <name type="scientific">Glycine soja</name>
    <name type="common">Wild soybean</name>
    <dbReference type="NCBI Taxonomy" id="3848"/>
    <lineage>
        <taxon>Eukaryota</taxon>
        <taxon>Viridiplantae</taxon>
        <taxon>Streptophyta</taxon>
        <taxon>Embryophyta</taxon>
        <taxon>Tracheophyta</taxon>
        <taxon>Spermatophyta</taxon>
        <taxon>Magnoliopsida</taxon>
        <taxon>eudicotyledons</taxon>
        <taxon>Gunneridae</taxon>
        <taxon>Pentapetalae</taxon>
        <taxon>rosids</taxon>
        <taxon>fabids</taxon>
        <taxon>Fabales</taxon>
        <taxon>Fabaceae</taxon>
        <taxon>Papilionoideae</taxon>
        <taxon>50 kb inversion clade</taxon>
        <taxon>NPAAA clade</taxon>
        <taxon>indigoferoid/millettioid clade</taxon>
        <taxon>Phaseoleae</taxon>
        <taxon>Glycine</taxon>
        <taxon>Glycine subgen. Soja</taxon>
    </lineage>
</organism>
<accession>A0A0B2P271</accession>
<name>A0A0B2P271_GLYSO</name>
<protein>
    <submittedName>
        <fullName evidence="1">Uncharacterized protein</fullName>
    </submittedName>
</protein>
<reference evidence="1" key="1">
    <citation type="submission" date="2014-07" db="EMBL/GenBank/DDBJ databases">
        <title>Identification of a novel salt tolerance gene in wild soybean by whole-genome sequencing.</title>
        <authorList>
            <person name="Lam H.-M."/>
            <person name="Qi X."/>
            <person name="Li M.-W."/>
            <person name="Liu X."/>
            <person name="Xie M."/>
            <person name="Ni M."/>
            <person name="Xu X."/>
        </authorList>
    </citation>
    <scope>NUCLEOTIDE SEQUENCE [LARGE SCALE GENOMIC DNA]</scope>
    <source>
        <tissue evidence="1">Root</tissue>
    </source>
</reference>